<comment type="caution">
    <text evidence="7">The sequence shown here is derived from an EMBL/GenBank/DDBJ whole genome shotgun (WGS) entry which is preliminary data.</text>
</comment>
<evidence type="ECO:0000256" key="4">
    <source>
        <dbReference type="ARBA" id="ARBA00023136"/>
    </source>
</evidence>
<keyword evidence="8" id="KW-1185">Reference proteome</keyword>
<dbReference type="NCBIfam" id="TIGR01352">
    <property type="entry name" value="tonB_Cterm"/>
    <property type="match status" value="1"/>
</dbReference>
<sequence length="283" mass="28846">MRGLVETLVFGGVALTLHLVAWPADHEAGASSAGGGGADLATLSAASAAVARAVAEWDRPPASAIETPQTLAAPDMPDTAPPAPMPDLMAAPPRAPALAPAPALADRPPRPEQPPRPPRPAVKQPAPDTPRPAPRPDRKPNVPRVEPPQRQADPAPMSSPASAAQVARRAAGEGGSARGKADKAQSATLSPARTRSLMAEWGGQIRTRIARAVPRGAGTGTAVVRLTVSADGGLVSVAMAKSSGNPRIDALALEAVRRAGRFPAAPAQLGVTRQSFTLPVQSR</sequence>
<name>A0A4R2Q5R1_9RHOB</name>
<keyword evidence="3" id="KW-1133">Transmembrane helix</keyword>
<dbReference type="Pfam" id="PF13103">
    <property type="entry name" value="TonB_2"/>
    <property type="match status" value="1"/>
</dbReference>
<protein>
    <submittedName>
        <fullName evidence="7">Outer membrane transport energization protein TonB</fullName>
    </submittedName>
</protein>
<keyword evidence="2" id="KW-0812">Transmembrane</keyword>
<dbReference type="AlphaFoldDB" id="A0A4R2Q5R1"/>
<dbReference type="GO" id="GO:0016020">
    <property type="term" value="C:membrane"/>
    <property type="evidence" value="ECO:0007669"/>
    <property type="project" value="UniProtKB-SubCell"/>
</dbReference>
<dbReference type="SUPFAM" id="SSF74653">
    <property type="entry name" value="TolA/TonB C-terminal domain"/>
    <property type="match status" value="1"/>
</dbReference>
<evidence type="ECO:0000313" key="7">
    <source>
        <dbReference type="EMBL" id="TCP44142.1"/>
    </source>
</evidence>
<dbReference type="OrthoDB" id="7722272at2"/>
<feature type="compositionally biased region" description="Low complexity" evidence="5">
    <location>
        <begin position="152"/>
        <end position="169"/>
    </location>
</feature>
<evidence type="ECO:0000256" key="2">
    <source>
        <dbReference type="ARBA" id="ARBA00022692"/>
    </source>
</evidence>
<evidence type="ECO:0000256" key="1">
    <source>
        <dbReference type="ARBA" id="ARBA00004167"/>
    </source>
</evidence>
<dbReference type="InterPro" id="IPR006260">
    <property type="entry name" value="TonB/TolA_C"/>
</dbReference>
<feature type="domain" description="TonB C-terminal" evidence="6">
    <location>
        <begin position="194"/>
        <end position="283"/>
    </location>
</feature>
<evidence type="ECO:0000313" key="8">
    <source>
        <dbReference type="Proteomes" id="UP000294835"/>
    </source>
</evidence>
<gene>
    <name evidence="7" type="ORF">EV662_101229</name>
</gene>
<dbReference type="EMBL" id="SLXP01000001">
    <property type="protein sequence ID" value="TCP44142.1"/>
    <property type="molecule type" value="Genomic_DNA"/>
</dbReference>
<feature type="compositionally biased region" description="Low complexity" evidence="5">
    <location>
        <begin position="86"/>
        <end position="106"/>
    </location>
</feature>
<organism evidence="7 8">
    <name type="scientific">Rhodovulum marinum</name>
    <dbReference type="NCBI Taxonomy" id="320662"/>
    <lineage>
        <taxon>Bacteria</taxon>
        <taxon>Pseudomonadati</taxon>
        <taxon>Pseudomonadota</taxon>
        <taxon>Alphaproteobacteria</taxon>
        <taxon>Rhodobacterales</taxon>
        <taxon>Paracoccaceae</taxon>
        <taxon>Rhodovulum</taxon>
    </lineage>
</organism>
<dbReference type="PROSITE" id="PS52015">
    <property type="entry name" value="TONB_CTD"/>
    <property type="match status" value="1"/>
</dbReference>
<evidence type="ECO:0000259" key="6">
    <source>
        <dbReference type="PROSITE" id="PS52015"/>
    </source>
</evidence>
<feature type="compositionally biased region" description="Pro residues" evidence="5">
    <location>
        <begin position="111"/>
        <end position="120"/>
    </location>
</feature>
<evidence type="ECO:0000256" key="3">
    <source>
        <dbReference type="ARBA" id="ARBA00022989"/>
    </source>
</evidence>
<reference evidence="7 8" key="1">
    <citation type="submission" date="2019-03" db="EMBL/GenBank/DDBJ databases">
        <title>Genomic Encyclopedia of Type Strains, Phase IV (KMG-IV): sequencing the most valuable type-strain genomes for metagenomic binning, comparative biology and taxonomic classification.</title>
        <authorList>
            <person name="Goeker M."/>
        </authorList>
    </citation>
    <scope>NUCLEOTIDE SEQUENCE [LARGE SCALE GENOMIC DNA]</scope>
    <source>
        <strain evidence="7 8">DSM 18063</strain>
    </source>
</reference>
<dbReference type="GO" id="GO:0055085">
    <property type="term" value="P:transmembrane transport"/>
    <property type="evidence" value="ECO:0007669"/>
    <property type="project" value="InterPro"/>
</dbReference>
<dbReference type="Proteomes" id="UP000294835">
    <property type="component" value="Unassembled WGS sequence"/>
</dbReference>
<dbReference type="Gene3D" id="3.30.1150.10">
    <property type="match status" value="1"/>
</dbReference>
<proteinExistence type="predicted"/>
<evidence type="ECO:0000256" key="5">
    <source>
        <dbReference type="SAM" id="MobiDB-lite"/>
    </source>
</evidence>
<accession>A0A4R2Q5R1</accession>
<feature type="region of interest" description="Disordered" evidence="5">
    <location>
        <begin position="66"/>
        <end position="195"/>
    </location>
</feature>
<keyword evidence="4" id="KW-0472">Membrane</keyword>
<comment type="subcellular location">
    <subcellularLocation>
        <location evidence="1">Membrane</location>
        <topology evidence="1">Single-pass membrane protein</topology>
    </subcellularLocation>
</comment>
<dbReference type="InterPro" id="IPR037682">
    <property type="entry name" value="TonB_C"/>
</dbReference>
<dbReference type="RefSeq" id="WP_132460285.1">
    <property type="nucleotide sequence ID" value="NZ_SLXP01000001.1"/>
</dbReference>